<dbReference type="Gramene" id="EOX94700">
    <property type="protein sequence ID" value="EOX94700"/>
    <property type="gene ID" value="TCM_004311"/>
</dbReference>
<name>A0A061DPU9_THECC</name>
<evidence type="ECO:0000313" key="4">
    <source>
        <dbReference type="EMBL" id="EOX94700.1"/>
    </source>
</evidence>
<feature type="domain" description="Cupin type-1" evidence="3">
    <location>
        <begin position="160"/>
        <end position="300"/>
    </location>
</feature>
<dbReference type="InterPro" id="IPR011051">
    <property type="entry name" value="RmlC_Cupin_sf"/>
</dbReference>
<dbReference type="CDD" id="cd02245">
    <property type="entry name" value="cupin_7S_vicilin-like_C"/>
    <property type="match status" value="1"/>
</dbReference>
<dbReference type="PANTHER" id="PTHR31189:SF13">
    <property type="entry name" value="CUPINCIN"/>
    <property type="match status" value="1"/>
</dbReference>
<dbReference type="InterPro" id="IPR006045">
    <property type="entry name" value="Cupin_1"/>
</dbReference>
<sequence length="324" mass="36796">MEDRAEETGRGRKNRERGSPRQAKPPFLLLIQLICHFDADAVFVVTQGRGTITLIDEDSRESFNIELGDIVRVRAGTPIYLINRDENEKLYIVEFFRPVNLPGHYDVFFGAGGEGAESFYKTFSIEILEAALRTSRDKLESFFEKQDKGPFLEASKEQIQALSSRQEGGSGGAFWPFGVDAYAFRPLGGLDLRVSYANITKGCMSALYYNSRATKIAIAVKGEGYFEMVCPHVSSKSSDQQRRDFTSSERRKSDPSYQKINSLNLQDNVRYPLAGKGNTVKQFEKEAKELAFKTKEEEVDNIFDNQEEEFFFPGTRQRRGQAYE</sequence>
<dbReference type="InParanoid" id="A0A061DPU9"/>
<dbReference type="SUPFAM" id="SSF51182">
    <property type="entry name" value="RmlC-like cupins"/>
    <property type="match status" value="2"/>
</dbReference>
<dbReference type="InterPro" id="IPR014710">
    <property type="entry name" value="RmlC-like_jellyroll"/>
</dbReference>
<dbReference type="CDD" id="cd02244">
    <property type="entry name" value="cupin_7S_vicilin-like_N"/>
    <property type="match status" value="1"/>
</dbReference>
<dbReference type="Proteomes" id="UP000026915">
    <property type="component" value="Chromosome 1"/>
</dbReference>
<keyword evidence="5" id="KW-1185">Reference proteome</keyword>
<feature type="compositionally biased region" description="Basic and acidic residues" evidence="2">
    <location>
        <begin position="239"/>
        <end position="254"/>
    </location>
</feature>
<dbReference type="Pfam" id="PF00190">
    <property type="entry name" value="Cupin_1"/>
    <property type="match status" value="1"/>
</dbReference>
<proteinExistence type="predicted"/>
<dbReference type="AlphaFoldDB" id="A0A061DPU9"/>
<accession>A0A061DPU9</accession>
<dbReference type="InterPro" id="IPR050253">
    <property type="entry name" value="Seed_Storage-Functional"/>
</dbReference>
<dbReference type="eggNOG" id="ENOG502QQEP">
    <property type="taxonomic scope" value="Eukaryota"/>
</dbReference>
<feature type="region of interest" description="Disordered" evidence="2">
    <location>
        <begin position="1"/>
        <end position="21"/>
    </location>
</feature>
<dbReference type="EMBL" id="CM001879">
    <property type="protein sequence ID" value="EOX94700.1"/>
    <property type="molecule type" value="Genomic_DNA"/>
</dbReference>
<organism evidence="4 5">
    <name type="scientific">Theobroma cacao</name>
    <name type="common">Cacao</name>
    <name type="synonym">Cocoa</name>
    <dbReference type="NCBI Taxonomy" id="3641"/>
    <lineage>
        <taxon>Eukaryota</taxon>
        <taxon>Viridiplantae</taxon>
        <taxon>Streptophyta</taxon>
        <taxon>Embryophyta</taxon>
        <taxon>Tracheophyta</taxon>
        <taxon>Spermatophyta</taxon>
        <taxon>Magnoliopsida</taxon>
        <taxon>eudicotyledons</taxon>
        <taxon>Gunneridae</taxon>
        <taxon>Pentapetalae</taxon>
        <taxon>rosids</taxon>
        <taxon>malvids</taxon>
        <taxon>Malvales</taxon>
        <taxon>Malvaceae</taxon>
        <taxon>Byttnerioideae</taxon>
        <taxon>Theobroma</taxon>
    </lineage>
</organism>
<dbReference type="Gene3D" id="2.60.120.10">
    <property type="entry name" value="Jelly Rolls"/>
    <property type="match status" value="3"/>
</dbReference>
<gene>
    <name evidence="4" type="ORF">TCM_004311</name>
</gene>
<protein>
    <submittedName>
        <fullName evidence="4">Nucleolar protein nop56, putative</fullName>
    </submittedName>
</protein>
<feature type="region of interest" description="Disordered" evidence="2">
    <location>
        <begin position="237"/>
        <end position="257"/>
    </location>
</feature>
<dbReference type="SMART" id="SM00835">
    <property type="entry name" value="Cupin_1"/>
    <property type="match status" value="1"/>
</dbReference>
<keyword evidence="1" id="KW-0732">Signal</keyword>
<evidence type="ECO:0000256" key="2">
    <source>
        <dbReference type="SAM" id="MobiDB-lite"/>
    </source>
</evidence>
<feature type="compositionally biased region" description="Basic and acidic residues" evidence="2">
    <location>
        <begin position="1"/>
        <end position="10"/>
    </location>
</feature>
<evidence type="ECO:0000259" key="3">
    <source>
        <dbReference type="SMART" id="SM00835"/>
    </source>
</evidence>
<evidence type="ECO:0000256" key="1">
    <source>
        <dbReference type="ARBA" id="ARBA00022729"/>
    </source>
</evidence>
<dbReference type="HOGENOM" id="CLU_858959_0_0_1"/>
<reference evidence="4 5" key="1">
    <citation type="journal article" date="2013" name="Genome Biol.">
        <title>The genome sequence of the most widely cultivated cacao type and its use to identify candidate genes regulating pod color.</title>
        <authorList>
            <person name="Motamayor J.C."/>
            <person name="Mockaitis K."/>
            <person name="Schmutz J."/>
            <person name="Haiminen N."/>
            <person name="Iii D.L."/>
            <person name="Cornejo O."/>
            <person name="Findley S.D."/>
            <person name="Zheng P."/>
            <person name="Utro F."/>
            <person name="Royaert S."/>
            <person name="Saski C."/>
            <person name="Jenkins J."/>
            <person name="Podicheti R."/>
            <person name="Zhao M."/>
            <person name="Scheffler B.E."/>
            <person name="Stack J.C."/>
            <person name="Feltus F.A."/>
            <person name="Mustiga G.M."/>
            <person name="Amores F."/>
            <person name="Phillips W."/>
            <person name="Marelli J.P."/>
            <person name="May G.D."/>
            <person name="Shapiro H."/>
            <person name="Ma J."/>
            <person name="Bustamante C.D."/>
            <person name="Schnell R.J."/>
            <person name="Main D."/>
            <person name="Gilbert D."/>
            <person name="Parida L."/>
            <person name="Kuhn D.N."/>
        </authorList>
    </citation>
    <scope>NUCLEOTIDE SEQUENCE [LARGE SCALE GENOMIC DNA]</scope>
    <source>
        <strain evidence="5">cv. Matina 1-6</strain>
    </source>
</reference>
<evidence type="ECO:0000313" key="5">
    <source>
        <dbReference type="Proteomes" id="UP000026915"/>
    </source>
</evidence>
<dbReference type="PANTHER" id="PTHR31189">
    <property type="entry name" value="OS03G0336100 PROTEIN-RELATED"/>
    <property type="match status" value="1"/>
</dbReference>
<dbReference type="STRING" id="3641.A0A061DPU9"/>
<dbReference type="OMA" id="FRHWTRT"/>